<keyword evidence="5" id="KW-1185">Reference proteome</keyword>
<dbReference type="EMBL" id="JANAVB010021791">
    <property type="protein sequence ID" value="KAJ6825297.1"/>
    <property type="molecule type" value="Genomic_DNA"/>
</dbReference>
<feature type="region of interest" description="Disordered" evidence="2">
    <location>
        <begin position="245"/>
        <end position="294"/>
    </location>
</feature>
<keyword evidence="1" id="KW-0802">TPR repeat</keyword>
<dbReference type="Proteomes" id="UP001140949">
    <property type="component" value="Unassembled WGS sequence"/>
</dbReference>
<feature type="region of interest" description="Disordered" evidence="2">
    <location>
        <begin position="412"/>
        <end position="446"/>
    </location>
</feature>
<dbReference type="InterPro" id="IPR053319">
    <property type="entry name" value="OEP61"/>
</dbReference>
<keyword evidence="3" id="KW-0812">Transmembrane</keyword>
<feature type="repeat" description="TPR" evidence="1">
    <location>
        <begin position="179"/>
        <end position="212"/>
    </location>
</feature>
<accession>A0AAX6GA73</accession>
<organism evidence="4 5">
    <name type="scientific">Iris pallida</name>
    <name type="common">Sweet iris</name>
    <dbReference type="NCBI Taxonomy" id="29817"/>
    <lineage>
        <taxon>Eukaryota</taxon>
        <taxon>Viridiplantae</taxon>
        <taxon>Streptophyta</taxon>
        <taxon>Embryophyta</taxon>
        <taxon>Tracheophyta</taxon>
        <taxon>Spermatophyta</taxon>
        <taxon>Magnoliopsida</taxon>
        <taxon>Liliopsida</taxon>
        <taxon>Asparagales</taxon>
        <taxon>Iridaceae</taxon>
        <taxon>Iridoideae</taxon>
        <taxon>Irideae</taxon>
        <taxon>Iris</taxon>
    </lineage>
</organism>
<feature type="region of interest" description="Disordered" evidence="2">
    <location>
        <begin position="477"/>
        <end position="544"/>
    </location>
</feature>
<feature type="compositionally biased region" description="Polar residues" evidence="2">
    <location>
        <begin position="514"/>
        <end position="531"/>
    </location>
</feature>
<keyword evidence="3" id="KW-0472">Membrane</keyword>
<dbReference type="PANTHER" id="PTHR48433:SF1">
    <property type="entry name" value="OUTER ENVELOPE PROTEIN 61-LIKE"/>
    <property type="match status" value="1"/>
</dbReference>
<evidence type="ECO:0000256" key="2">
    <source>
        <dbReference type="SAM" id="MobiDB-lite"/>
    </source>
</evidence>
<dbReference type="PANTHER" id="PTHR48433">
    <property type="entry name" value="OUTER ENVELOPE PROTEIN 61-LIKE"/>
    <property type="match status" value="1"/>
</dbReference>
<proteinExistence type="predicted"/>
<name>A0AAX6GA73_IRIPA</name>
<evidence type="ECO:0000256" key="3">
    <source>
        <dbReference type="SAM" id="Phobius"/>
    </source>
</evidence>
<evidence type="ECO:0000313" key="4">
    <source>
        <dbReference type="EMBL" id="KAJ6825297.1"/>
    </source>
</evidence>
<dbReference type="InterPro" id="IPR011990">
    <property type="entry name" value="TPR-like_helical_dom_sf"/>
</dbReference>
<dbReference type="PROSITE" id="PS50005">
    <property type="entry name" value="TPR"/>
    <property type="match status" value="1"/>
</dbReference>
<comment type="caution">
    <text evidence="4">The sequence shown here is derived from an EMBL/GenBank/DDBJ whole genome shotgun (WGS) entry which is preliminary data.</text>
</comment>
<feature type="transmembrane region" description="Helical" evidence="3">
    <location>
        <begin position="629"/>
        <end position="649"/>
    </location>
</feature>
<dbReference type="Gene3D" id="1.25.40.10">
    <property type="entry name" value="Tetratricopeptide repeat domain"/>
    <property type="match status" value="1"/>
</dbReference>
<evidence type="ECO:0000313" key="5">
    <source>
        <dbReference type="Proteomes" id="UP001140949"/>
    </source>
</evidence>
<evidence type="ECO:0000256" key="1">
    <source>
        <dbReference type="PROSITE-ProRule" id="PRU00339"/>
    </source>
</evidence>
<reference evidence="4" key="1">
    <citation type="journal article" date="2023" name="GigaByte">
        <title>Genome assembly of the bearded iris, Iris pallida Lam.</title>
        <authorList>
            <person name="Bruccoleri R.E."/>
            <person name="Oakeley E.J."/>
            <person name="Faust A.M.E."/>
            <person name="Altorfer M."/>
            <person name="Dessus-Babus S."/>
            <person name="Burckhardt D."/>
            <person name="Oertli M."/>
            <person name="Naumann U."/>
            <person name="Petersen F."/>
            <person name="Wong J."/>
        </authorList>
    </citation>
    <scope>NUCLEOTIDE SEQUENCE</scope>
    <source>
        <strain evidence="4">GSM-AAB239-AS_SAM_17_03QT</strain>
    </source>
</reference>
<feature type="compositionally biased region" description="Polar residues" evidence="2">
    <location>
        <begin position="412"/>
        <end position="426"/>
    </location>
</feature>
<gene>
    <name evidence="4" type="ORF">M6B38_380785</name>
</gene>
<keyword evidence="4" id="KW-0261">Viral envelope protein</keyword>
<reference evidence="4" key="2">
    <citation type="submission" date="2023-04" db="EMBL/GenBank/DDBJ databases">
        <authorList>
            <person name="Bruccoleri R.E."/>
            <person name="Oakeley E.J."/>
            <person name="Faust A.-M."/>
            <person name="Dessus-Babus S."/>
            <person name="Altorfer M."/>
            <person name="Burckhardt D."/>
            <person name="Oertli M."/>
            <person name="Naumann U."/>
            <person name="Petersen F."/>
            <person name="Wong J."/>
        </authorList>
    </citation>
    <scope>NUCLEOTIDE SEQUENCE</scope>
    <source>
        <strain evidence="4">GSM-AAB239-AS_SAM_17_03QT</strain>
        <tissue evidence="4">Leaf</tissue>
    </source>
</reference>
<dbReference type="AlphaFoldDB" id="A0AAX6GA73"/>
<dbReference type="SUPFAM" id="SSF48452">
    <property type="entry name" value="TPR-like"/>
    <property type="match status" value="1"/>
</dbReference>
<keyword evidence="4" id="KW-0946">Virion</keyword>
<dbReference type="SMART" id="SM00028">
    <property type="entry name" value="TPR"/>
    <property type="match status" value="2"/>
</dbReference>
<sequence length="651" mass="71660">MYNMMDPELMRIAQEQMSRISPEELARIQRQMISNPELMRIASESMKNMSPEDLKRAAEQMKHTRAVDMAEMSEKVSKATPEELAAMRARVDAQISYEMNAAQMLKQQGNQLHSRGQYLAAANKYMLAKNNLKGIPSSKGGTLQLQCSLNLMSCYLKTGQFDECVKEGSEVLVYDSKNLKAFYRRGQAYKELGNLEAAVSDLSMAHELSPEDETIADMFRDVNEKLIKDGDKNVSKSLVIEEIEDEKAQPNASESKKSSPVEYSLSQPVEADECFRNGGSHVGKSTDGVESLQSFKDNPETVRLFQNYVSNANPETLAAMGVGGMPPDMVKTATDMIGKMKPEDLQKMLQAASSLKGKNPSLPTSSNINGDGSNFISQVPEMTPEMVKMASDRLSTMSPEDLQKMLDIASSMNVNGSPFSSSTTDASTRKSEGESTAGSQLPAMTPEMIKMASDSMRKMSPEELQKMFEIASSMNVNSTPFPAAPNRDSSQISESESRSTAAGSRSVGEFDARLTSTGGVLSNSRADSSSLRFPASPTDMNESMRNSMKDPAMSQMFTSMMKNISPEMMANMSEQFGMKLSREDAEKLQQQMSSLRPEDLDKMMRWAERAQRGVEAAKKTKNWVLGRPGLILAIVMLVLAVIFHQLGFIGG</sequence>
<keyword evidence="3" id="KW-1133">Transmembrane helix</keyword>
<dbReference type="InterPro" id="IPR019734">
    <property type="entry name" value="TPR_rpt"/>
</dbReference>
<protein>
    <submittedName>
        <fullName evidence="4">Outer envelope protein 61-like isoform X1</fullName>
    </submittedName>
</protein>